<sequence>MRPQASLTLVRCASRKRVAVGSLRPERWKQVFERRLFVWSGTRGHGAGGGAGNAVPGGVKFLKFYSDGAYLFSVLLPSTVSPSLSTRRDNFANGRFFHFWEHTAPP</sequence>
<gene>
    <name evidence="1" type="ORF">GUJ93_ZPchr0003g18445</name>
</gene>
<accession>A0A8J5VVS7</accession>
<organism evidence="1 2">
    <name type="scientific">Zizania palustris</name>
    <name type="common">Northern wild rice</name>
    <dbReference type="NCBI Taxonomy" id="103762"/>
    <lineage>
        <taxon>Eukaryota</taxon>
        <taxon>Viridiplantae</taxon>
        <taxon>Streptophyta</taxon>
        <taxon>Embryophyta</taxon>
        <taxon>Tracheophyta</taxon>
        <taxon>Spermatophyta</taxon>
        <taxon>Magnoliopsida</taxon>
        <taxon>Liliopsida</taxon>
        <taxon>Poales</taxon>
        <taxon>Poaceae</taxon>
        <taxon>BOP clade</taxon>
        <taxon>Oryzoideae</taxon>
        <taxon>Oryzeae</taxon>
        <taxon>Zizaniinae</taxon>
        <taxon>Zizania</taxon>
    </lineage>
</organism>
<dbReference type="AlphaFoldDB" id="A0A8J5VVS7"/>
<proteinExistence type="predicted"/>
<reference evidence="1" key="2">
    <citation type="submission" date="2021-02" db="EMBL/GenBank/DDBJ databases">
        <authorList>
            <person name="Kimball J.A."/>
            <person name="Haas M.W."/>
            <person name="Macchietto M."/>
            <person name="Kono T."/>
            <person name="Duquette J."/>
            <person name="Shao M."/>
        </authorList>
    </citation>
    <scope>NUCLEOTIDE SEQUENCE</scope>
    <source>
        <tissue evidence="1">Fresh leaf tissue</tissue>
    </source>
</reference>
<protein>
    <submittedName>
        <fullName evidence="1">Uncharacterized protein</fullName>
    </submittedName>
</protein>
<dbReference type="Proteomes" id="UP000729402">
    <property type="component" value="Unassembled WGS sequence"/>
</dbReference>
<evidence type="ECO:0000313" key="1">
    <source>
        <dbReference type="EMBL" id="KAG8061293.1"/>
    </source>
</evidence>
<dbReference type="EMBL" id="JAAALK010000286">
    <property type="protein sequence ID" value="KAG8061293.1"/>
    <property type="molecule type" value="Genomic_DNA"/>
</dbReference>
<evidence type="ECO:0000313" key="2">
    <source>
        <dbReference type="Proteomes" id="UP000729402"/>
    </source>
</evidence>
<comment type="caution">
    <text evidence="1">The sequence shown here is derived from an EMBL/GenBank/DDBJ whole genome shotgun (WGS) entry which is preliminary data.</text>
</comment>
<reference evidence="1" key="1">
    <citation type="journal article" date="2021" name="bioRxiv">
        <title>Whole Genome Assembly and Annotation of Northern Wild Rice, Zizania palustris L., Supports a Whole Genome Duplication in the Zizania Genus.</title>
        <authorList>
            <person name="Haas M."/>
            <person name="Kono T."/>
            <person name="Macchietto M."/>
            <person name="Millas R."/>
            <person name="McGilp L."/>
            <person name="Shao M."/>
            <person name="Duquette J."/>
            <person name="Hirsch C.N."/>
            <person name="Kimball J."/>
        </authorList>
    </citation>
    <scope>NUCLEOTIDE SEQUENCE</scope>
    <source>
        <tissue evidence="1">Fresh leaf tissue</tissue>
    </source>
</reference>
<name>A0A8J5VVS7_ZIZPA</name>
<keyword evidence="2" id="KW-1185">Reference proteome</keyword>